<dbReference type="InterPro" id="IPR005153">
    <property type="entry name" value="MbtH-like_dom"/>
</dbReference>
<dbReference type="InterPro" id="IPR037407">
    <property type="entry name" value="MLP_fam"/>
</dbReference>
<gene>
    <name evidence="3" type="ORF">PSECIP111854_00952</name>
    <name evidence="2" type="ORF">PSECIP111951_00167</name>
</gene>
<dbReference type="EMBL" id="CAMAPC010000003">
    <property type="protein sequence ID" value="CAH9052359.1"/>
    <property type="molecule type" value="Genomic_DNA"/>
</dbReference>
<evidence type="ECO:0000259" key="1">
    <source>
        <dbReference type="SMART" id="SM00923"/>
    </source>
</evidence>
<dbReference type="Gene3D" id="3.90.820.10">
    <property type="entry name" value="Structural Genomics, Unknown Function 30-nov-00 1gh9 Mol_id"/>
    <property type="match status" value="1"/>
</dbReference>
<evidence type="ECO:0000313" key="2">
    <source>
        <dbReference type="EMBL" id="CAH9050314.1"/>
    </source>
</evidence>
<dbReference type="AlphaFoldDB" id="A0A9W4VSJ0"/>
<sequence>MDYFKSFVVVYNHEGQYSIWPQEKEVPNGWTLADCKGDKETCLAYIADVWTDISPVSLQQDLANSSSDRGDCG</sequence>
<dbReference type="SUPFAM" id="SSF160582">
    <property type="entry name" value="MbtH-like"/>
    <property type="match status" value="1"/>
</dbReference>
<evidence type="ECO:0000313" key="3">
    <source>
        <dbReference type="EMBL" id="CAH9052359.1"/>
    </source>
</evidence>
<dbReference type="EMBL" id="CAMAPD010000001">
    <property type="protein sequence ID" value="CAH9050314.1"/>
    <property type="molecule type" value="Genomic_DNA"/>
</dbReference>
<proteinExistence type="predicted"/>
<dbReference type="SMART" id="SM00923">
    <property type="entry name" value="MbtH"/>
    <property type="match status" value="1"/>
</dbReference>
<evidence type="ECO:0000313" key="4">
    <source>
        <dbReference type="Proteomes" id="UP001152467"/>
    </source>
</evidence>
<name>A0A9W4VSJ0_9GAMM</name>
<reference evidence="3 5" key="1">
    <citation type="submission" date="2022-07" db="EMBL/GenBank/DDBJ databases">
        <authorList>
            <person name="Criscuolo A."/>
        </authorList>
    </citation>
    <scope>NUCLEOTIDE SEQUENCE</scope>
    <source>
        <strain evidence="5">CIP 111951</strain>
        <strain evidence="3">CIP111854</strain>
        <strain evidence="2">CIP111951</strain>
    </source>
</reference>
<organism evidence="3 4">
    <name type="scientific">Pseudoalteromonas holothuriae</name>
    <dbReference type="NCBI Taxonomy" id="2963714"/>
    <lineage>
        <taxon>Bacteria</taxon>
        <taxon>Pseudomonadati</taxon>
        <taxon>Pseudomonadota</taxon>
        <taxon>Gammaproteobacteria</taxon>
        <taxon>Alteromonadales</taxon>
        <taxon>Pseudoalteromonadaceae</taxon>
        <taxon>Pseudoalteromonas</taxon>
    </lineage>
</organism>
<dbReference type="RefSeq" id="WP_261591373.1">
    <property type="nucleotide sequence ID" value="NZ_CAMAPC010000003.1"/>
</dbReference>
<dbReference type="Pfam" id="PF03621">
    <property type="entry name" value="MbtH"/>
    <property type="match status" value="1"/>
</dbReference>
<dbReference type="PANTHER" id="PTHR38444:SF1">
    <property type="entry name" value="ENTEROBACTIN BIOSYNTHESIS PROTEIN YBDZ"/>
    <property type="match status" value="1"/>
</dbReference>
<dbReference type="Proteomes" id="UP001152467">
    <property type="component" value="Unassembled WGS sequence"/>
</dbReference>
<comment type="caution">
    <text evidence="3">The sequence shown here is derived from an EMBL/GenBank/DDBJ whole genome shotgun (WGS) entry which is preliminary data.</text>
</comment>
<evidence type="ECO:0000313" key="5">
    <source>
        <dbReference type="Proteomes" id="UP001152485"/>
    </source>
</evidence>
<protein>
    <recommendedName>
        <fullName evidence="1">MbtH-like domain-containing protein</fullName>
    </recommendedName>
</protein>
<dbReference type="InterPro" id="IPR038020">
    <property type="entry name" value="MbtH-like_sf"/>
</dbReference>
<accession>A0A9W4VSJ0</accession>
<feature type="domain" description="MbtH-like" evidence="1">
    <location>
        <begin position="2"/>
        <end position="48"/>
    </location>
</feature>
<dbReference type="PANTHER" id="PTHR38444">
    <property type="entry name" value="ENTEROBACTIN BIOSYNTHESIS PROTEIN YBDZ"/>
    <property type="match status" value="1"/>
</dbReference>
<dbReference type="GO" id="GO:0005829">
    <property type="term" value="C:cytosol"/>
    <property type="evidence" value="ECO:0007669"/>
    <property type="project" value="TreeGrafter"/>
</dbReference>
<dbReference type="Proteomes" id="UP001152485">
    <property type="component" value="Unassembled WGS sequence"/>
</dbReference>
<dbReference type="GO" id="GO:0019290">
    <property type="term" value="P:siderophore biosynthetic process"/>
    <property type="evidence" value="ECO:0007669"/>
    <property type="project" value="TreeGrafter"/>
</dbReference>
<keyword evidence="4" id="KW-1185">Reference proteome</keyword>